<accession>A0A4C1XH34</accession>
<evidence type="ECO:0000313" key="2">
    <source>
        <dbReference type="Proteomes" id="UP000299102"/>
    </source>
</evidence>
<keyword evidence="2" id="KW-1185">Reference proteome</keyword>
<name>A0A4C1XH34_EUMVA</name>
<comment type="caution">
    <text evidence="1">The sequence shown here is derived from an EMBL/GenBank/DDBJ whole genome shotgun (WGS) entry which is preliminary data.</text>
</comment>
<reference evidence="1 2" key="1">
    <citation type="journal article" date="2019" name="Commun. Biol.">
        <title>The bagworm genome reveals a unique fibroin gene that provides high tensile strength.</title>
        <authorList>
            <person name="Kono N."/>
            <person name="Nakamura H."/>
            <person name="Ohtoshi R."/>
            <person name="Tomita M."/>
            <person name="Numata K."/>
            <person name="Arakawa K."/>
        </authorList>
    </citation>
    <scope>NUCLEOTIDE SEQUENCE [LARGE SCALE GENOMIC DNA]</scope>
</reference>
<dbReference type="Proteomes" id="UP000299102">
    <property type="component" value="Unassembled WGS sequence"/>
</dbReference>
<organism evidence="1 2">
    <name type="scientific">Eumeta variegata</name>
    <name type="common">Bagworm moth</name>
    <name type="synonym">Eumeta japonica</name>
    <dbReference type="NCBI Taxonomy" id="151549"/>
    <lineage>
        <taxon>Eukaryota</taxon>
        <taxon>Metazoa</taxon>
        <taxon>Ecdysozoa</taxon>
        <taxon>Arthropoda</taxon>
        <taxon>Hexapoda</taxon>
        <taxon>Insecta</taxon>
        <taxon>Pterygota</taxon>
        <taxon>Neoptera</taxon>
        <taxon>Endopterygota</taxon>
        <taxon>Lepidoptera</taxon>
        <taxon>Glossata</taxon>
        <taxon>Ditrysia</taxon>
        <taxon>Tineoidea</taxon>
        <taxon>Psychidae</taxon>
        <taxon>Oiketicinae</taxon>
        <taxon>Eumeta</taxon>
    </lineage>
</organism>
<gene>
    <name evidence="1" type="ORF">EVAR_27486_1</name>
</gene>
<dbReference type="AlphaFoldDB" id="A0A4C1XH34"/>
<dbReference type="EMBL" id="BGZK01000818">
    <property type="protein sequence ID" value="GBP61599.1"/>
    <property type="molecule type" value="Genomic_DNA"/>
</dbReference>
<sequence>MLISDTTYGDHKAGQFAPRRALLRARAAGARLSRSSYTPVGTLLKIPDRMLSRELNGLYEFRWCSQNITLYVWYAYIEWRGMAKIQKLMLYSDHLIRSSAVIKKFDRLKMLSIILPTRRKKSVLPGDCERNLAYATVAEITVTERPRKLLRITARARSYKIPDAVISD</sequence>
<protein>
    <submittedName>
        <fullName evidence="1">Uncharacterized protein</fullName>
    </submittedName>
</protein>
<proteinExistence type="predicted"/>
<evidence type="ECO:0000313" key="1">
    <source>
        <dbReference type="EMBL" id="GBP61599.1"/>
    </source>
</evidence>